<comment type="function">
    <text evidence="9">Splits internally a 1,3-beta-glucan molecule and transfers the newly generated reducing end (the donor) to the non-reducing end of another 1,3-beta-glucan molecule (the acceptor) forming a 1,3-beta linkage, resulting in the elongation of 1,3-beta-glucan chains in the cell wall.</text>
</comment>
<evidence type="ECO:0000256" key="7">
    <source>
        <dbReference type="ARBA" id="ARBA00023180"/>
    </source>
</evidence>
<comment type="caution">
    <text evidence="11">The sequence shown here is derived from an EMBL/GenBank/DDBJ whole genome shotgun (WGS) entry which is preliminary data.</text>
</comment>
<comment type="subcellular location">
    <subcellularLocation>
        <location evidence="1 9">Cell membrane</location>
        <topology evidence="1 9">Lipid-anchor</topology>
        <topology evidence="1 9">GPI-anchor</topology>
    </subcellularLocation>
</comment>
<reference evidence="11 12" key="1">
    <citation type="journal article" date="2025" name="Microbiol. Resour. Announc.">
        <title>Draft genome sequences for Neonectria magnoliae and Neonectria punicea, canker pathogens of Liriodendron tulipifera and Acer saccharum in West Virginia.</title>
        <authorList>
            <person name="Petronek H.M."/>
            <person name="Kasson M.T."/>
            <person name="Metheny A.M."/>
            <person name="Stauder C.M."/>
            <person name="Lovett B."/>
            <person name="Lynch S.C."/>
            <person name="Garnas J.R."/>
            <person name="Kasson L.R."/>
            <person name="Stajich J.E."/>
        </authorList>
    </citation>
    <scope>NUCLEOTIDE SEQUENCE [LARGE SCALE GENOMIC DNA]</scope>
    <source>
        <strain evidence="11 12">NRRL 64653</strain>
    </source>
</reference>
<protein>
    <recommendedName>
        <fullName evidence="9">1,3-beta-glucanosyltransferase</fullName>
        <ecNumber evidence="9">2.4.1.-</ecNumber>
    </recommendedName>
</protein>
<keyword evidence="4 9" id="KW-0808">Transferase</keyword>
<dbReference type="Proteomes" id="UP001498476">
    <property type="component" value="Unassembled WGS sequence"/>
</dbReference>
<evidence type="ECO:0000256" key="6">
    <source>
        <dbReference type="ARBA" id="ARBA00023136"/>
    </source>
</evidence>
<keyword evidence="12" id="KW-1185">Reference proteome</keyword>
<gene>
    <name evidence="11" type="primary">GAS5</name>
    <name evidence="11" type="ORF">QQX98_005194</name>
</gene>
<sequence>MKAAFVLSALAALASATPTIKEPPTKRATLPAVSVSGNAFYADGKRFYLRGIDYQPGGAAANIDPLADTKICERDIAKFKDLGVNVIRVYAVDNAADHDECMSKLDAAGIYLVLDVNNPAYSINRAKPGPSYNAAYLQSVFATVEMFAQYDNTLAFFSGNEVINDEKDTDKSAPYVKAVTRDMKNYMKERKLRNVPVGYSAADVSSNRMQTAQYMNCGTNDMRSDFFAFNDYSWCNSDFETSGWDVKVKNFTDYGLPIFLSEYGCIKNRPRTFEEVEAMMSSEMSGVYSGGLLYEYSIEDNKYGIVSIGKDDKVTTIKEYNLFKTVLAENAAPTGAGGAATTTHGQECPTSDASWQVNASLVPEMPSEAEKYMSKGAGDGPGLDGDGSQDRGDSGTATASVTVGSGVATGSSTSEDDDDSAAAALGPLNLGPLCVTAGAIFFTLFGTLLL</sequence>
<evidence type="ECO:0000256" key="9">
    <source>
        <dbReference type="RuleBase" id="RU361209"/>
    </source>
</evidence>
<evidence type="ECO:0000256" key="1">
    <source>
        <dbReference type="ARBA" id="ARBA00004609"/>
    </source>
</evidence>
<dbReference type="EMBL" id="JAZAVJ010000068">
    <property type="protein sequence ID" value="KAK7416490.1"/>
    <property type="molecule type" value="Genomic_DNA"/>
</dbReference>
<comment type="similarity">
    <text evidence="2 9">Belongs to the glycosyl hydrolase 72 family.</text>
</comment>
<feature type="compositionally biased region" description="Low complexity" evidence="10">
    <location>
        <begin position="394"/>
        <end position="413"/>
    </location>
</feature>
<evidence type="ECO:0000256" key="4">
    <source>
        <dbReference type="ARBA" id="ARBA00022679"/>
    </source>
</evidence>
<dbReference type="InterPro" id="IPR004886">
    <property type="entry name" value="Glucanosyltransferase"/>
</dbReference>
<evidence type="ECO:0000256" key="5">
    <source>
        <dbReference type="ARBA" id="ARBA00022729"/>
    </source>
</evidence>
<keyword evidence="7" id="KW-0325">Glycoprotein</keyword>
<feature type="chain" id="PRO_5044995219" description="1,3-beta-glucanosyltransferase" evidence="9">
    <location>
        <begin position="17"/>
        <end position="450"/>
    </location>
</feature>
<keyword evidence="6 9" id="KW-0472">Membrane</keyword>
<dbReference type="Pfam" id="PF03198">
    <property type="entry name" value="Glyco_hydro_72"/>
    <property type="match status" value="1"/>
</dbReference>
<feature type="signal peptide" evidence="9">
    <location>
        <begin position="1"/>
        <end position="16"/>
    </location>
</feature>
<organism evidence="11 12">
    <name type="scientific">Neonectria punicea</name>
    <dbReference type="NCBI Taxonomy" id="979145"/>
    <lineage>
        <taxon>Eukaryota</taxon>
        <taxon>Fungi</taxon>
        <taxon>Dikarya</taxon>
        <taxon>Ascomycota</taxon>
        <taxon>Pezizomycotina</taxon>
        <taxon>Sordariomycetes</taxon>
        <taxon>Hypocreomycetidae</taxon>
        <taxon>Hypocreales</taxon>
        <taxon>Nectriaceae</taxon>
        <taxon>Neonectria</taxon>
    </lineage>
</organism>
<evidence type="ECO:0000256" key="10">
    <source>
        <dbReference type="SAM" id="MobiDB-lite"/>
    </source>
</evidence>
<proteinExistence type="inferred from homology"/>
<evidence type="ECO:0000313" key="12">
    <source>
        <dbReference type="Proteomes" id="UP001498476"/>
    </source>
</evidence>
<evidence type="ECO:0000313" key="11">
    <source>
        <dbReference type="EMBL" id="KAK7416490.1"/>
    </source>
</evidence>
<dbReference type="PANTHER" id="PTHR31468">
    <property type="entry name" value="1,3-BETA-GLUCANOSYLTRANSFERASE GAS1"/>
    <property type="match status" value="1"/>
</dbReference>
<keyword evidence="8 9" id="KW-0449">Lipoprotein</keyword>
<accession>A0ABR1H5V4</accession>
<feature type="region of interest" description="Disordered" evidence="10">
    <location>
        <begin position="371"/>
        <end position="419"/>
    </location>
</feature>
<evidence type="ECO:0000256" key="8">
    <source>
        <dbReference type="ARBA" id="ARBA00023288"/>
    </source>
</evidence>
<dbReference type="PANTHER" id="PTHR31468:SF5">
    <property type="entry name" value="1,3-BETA-GLUCANOSYLTRANSFERASE GAS5"/>
    <property type="match status" value="1"/>
</dbReference>
<name>A0ABR1H5V4_9HYPO</name>
<dbReference type="EC" id="2.4.1.-" evidence="9"/>
<evidence type="ECO:0000256" key="2">
    <source>
        <dbReference type="ARBA" id="ARBA00007528"/>
    </source>
</evidence>
<evidence type="ECO:0000256" key="3">
    <source>
        <dbReference type="ARBA" id="ARBA00022622"/>
    </source>
</evidence>
<dbReference type="InterPro" id="IPR017853">
    <property type="entry name" value="GH"/>
</dbReference>
<keyword evidence="5 9" id="KW-0732">Signal</keyword>
<dbReference type="Gene3D" id="3.20.20.80">
    <property type="entry name" value="Glycosidases"/>
    <property type="match status" value="1"/>
</dbReference>
<keyword evidence="3 9" id="KW-0336">GPI-anchor</keyword>
<dbReference type="SUPFAM" id="SSF51445">
    <property type="entry name" value="(Trans)glycosidases"/>
    <property type="match status" value="1"/>
</dbReference>